<name>A0A2P6P6H7_ROSCH</name>
<evidence type="ECO:0000313" key="2">
    <source>
        <dbReference type="EMBL" id="PRQ17514.1"/>
    </source>
</evidence>
<gene>
    <name evidence="2" type="ORF">RchiOBHm_Chr7g0195811</name>
</gene>
<keyword evidence="1" id="KW-1133">Transmembrane helix</keyword>
<evidence type="ECO:0000256" key="1">
    <source>
        <dbReference type="SAM" id="Phobius"/>
    </source>
</evidence>
<keyword evidence="3" id="KW-1185">Reference proteome</keyword>
<keyword evidence="1" id="KW-0472">Membrane</keyword>
<accession>A0A2P6P6H7</accession>
<dbReference type="EMBL" id="PDCK01000045">
    <property type="protein sequence ID" value="PRQ17514.1"/>
    <property type="molecule type" value="Genomic_DNA"/>
</dbReference>
<feature type="transmembrane region" description="Helical" evidence="1">
    <location>
        <begin position="112"/>
        <end position="133"/>
    </location>
</feature>
<dbReference type="AlphaFoldDB" id="A0A2P6P6H7"/>
<proteinExistence type="predicted"/>
<evidence type="ECO:0000313" key="3">
    <source>
        <dbReference type="Proteomes" id="UP000238479"/>
    </source>
</evidence>
<protein>
    <recommendedName>
        <fullName evidence="4">Transmembrane protein</fullName>
    </recommendedName>
</protein>
<feature type="transmembrane region" description="Helical" evidence="1">
    <location>
        <begin position="145"/>
        <end position="166"/>
    </location>
</feature>
<comment type="caution">
    <text evidence="2">The sequence shown here is derived from an EMBL/GenBank/DDBJ whole genome shotgun (WGS) entry which is preliminary data.</text>
</comment>
<organism evidence="2 3">
    <name type="scientific">Rosa chinensis</name>
    <name type="common">China rose</name>
    <dbReference type="NCBI Taxonomy" id="74649"/>
    <lineage>
        <taxon>Eukaryota</taxon>
        <taxon>Viridiplantae</taxon>
        <taxon>Streptophyta</taxon>
        <taxon>Embryophyta</taxon>
        <taxon>Tracheophyta</taxon>
        <taxon>Spermatophyta</taxon>
        <taxon>Magnoliopsida</taxon>
        <taxon>eudicotyledons</taxon>
        <taxon>Gunneridae</taxon>
        <taxon>Pentapetalae</taxon>
        <taxon>rosids</taxon>
        <taxon>fabids</taxon>
        <taxon>Rosales</taxon>
        <taxon>Rosaceae</taxon>
        <taxon>Rosoideae</taxon>
        <taxon>Rosoideae incertae sedis</taxon>
        <taxon>Rosa</taxon>
    </lineage>
</organism>
<keyword evidence="1" id="KW-0812">Transmembrane</keyword>
<dbReference type="Gramene" id="PRQ17514">
    <property type="protein sequence ID" value="PRQ17514"/>
    <property type="gene ID" value="RchiOBHm_Chr7g0195811"/>
</dbReference>
<feature type="transmembrane region" description="Helical" evidence="1">
    <location>
        <begin position="75"/>
        <end position="92"/>
    </location>
</feature>
<sequence length="186" mass="20794">MSSYRGLCSSFLCRSTQKIFRSKKLHDSLHPSPYTSSPPSTKDILHEGFRGYLLKVRVTYRMDYGCSRMGVSPPILRWICSLLLAFVPSWWLSSLPGLSLSDGEESVCVWYWFLSLIPFNFGFDWICFLGLFWQRLFGTHHFDSALLASSWLLAAAAAAAAAATVVRKSFGGGCCASVGVDVYFNF</sequence>
<dbReference type="Proteomes" id="UP000238479">
    <property type="component" value="Chromosome 7"/>
</dbReference>
<evidence type="ECO:0008006" key="4">
    <source>
        <dbReference type="Google" id="ProtNLM"/>
    </source>
</evidence>
<reference evidence="2 3" key="1">
    <citation type="journal article" date="2018" name="Nat. Genet.">
        <title>The Rosa genome provides new insights in the design of modern roses.</title>
        <authorList>
            <person name="Bendahmane M."/>
        </authorList>
    </citation>
    <scope>NUCLEOTIDE SEQUENCE [LARGE SCALE GENOMIC DNA]</scope>
    <source>
        <strain evidence="3">cv. Old Blush</strain>
    </source>
</reference>